<name>A0AA91VDH5_9BACI</name>
<dbReference type="SMART" id="SM00028">
    <property type="entry name" value="TPR"/>
    <property type="match status" value="5"/>
</dbReference>
<evidence type="ECO:0000313" key="2">
    <source>
        <dbReference type="Proteomes" id="UP000221020"/>
    </source>
</evidence>
<dbReference type="Gene3D" id="1.25.40.10">
    <property type="entry name" value="Tetratricopeptide repeat domain"/>
    <property type="match status" value="1"/>
</dbReference>
<dbReference type="InterPro" id="IPR011990">
    <property type="entry name" value="TPR-like_helical_dom_sf"/>
</dbReference>
<dbReference type="AlphaFoldDB" id="A0AA91VDH5"/>
<dbReference type="Proteomes" id="UP000221020">
    <property type="component" value="Unassembled WGS sequence"/>
</dbReference>
<evidence type="ECO:0000313" key="1">
    <source>
        <dbReference type="EMBL" id="PED82653.1"/>
    </source>
</evidence>
<accession>A0AA91VDH5</accession>
<proteinExistence type="predicted"/>
<dbReference type="EMBL" id="NVOR01000030">
    <property type="protein sequence ID" value="PED82653.1"/>
    <property type="molecule type" value="Genomic_DNA"/>
</dbReference>
<protein>
    <submittedName>
        <fullName evidence="1">Aspartate phosphatase</fullName>
    </submittedName>
</protein>
<comment type="caution">
    <text evidence="1">The sequence shown here is derived from an EMBL/GenBank/DDBJ whole genome shotgun (WGS) entry which is preliminary data.</text>
</comment>
<gene>
    <name evidence="1" type="ORF">CON65_10535</name>
</gene>
<organism evidence="1 2">
    <name type="scientific">Bacillus pseudomycoides</name>
    <dbReference type="NCBI Taxonomy" id="64104"/>
    <lineage>
        <taxon>Bacteria</taxon>
        <taxon>Bacillati</taxon>
        <taxon>Bacillota</taxon>
        <taxon>Bacilli</taxon>
        <taxon>Bacillales</taxon>
        <taxon>Bacillaceae</taxon>
        <taxon>Bacillus</taxon>
        <taxon>Bacillus cereus group</taxon>
    </lineage>
</organism>
<dbReference type="Pfam" id="PF18801">
    <property type="entry name" value="RapH_N"/>
    <property type="match status" value="1"/>
</dbReference>
<reference evidence="1 2" key="1">
    <citation type="submission" date="2017-09" db="EMBL/GenBank/DDBJ databases">
        <title>Large-scale bioinformatics analysis of Bacillus genomes uncovers conserved roles of natural products in bacterial physiology.</title>
        <authorList>
            <consortium name="Agbiome Team Llc"/>
            <person name="Bleich R.M."/>
            <person name="Grubbs K.J."/>
            <person name="Santa Maria K.C."/>
            <person name="Allen S.E."/>
            <person name="Farag S."/>
            <person name="Shank E.A."/>
            <person name="Bowers A."/>
        </authorList>
    </citation>
    <scope>NUCLEOTIDE SEQUENCE [LARGE SCALE GENOMIC DNA]</scope>
    <source>
        <strain evidence="1 2">AFS092012</strain>
    </source>
</reference>
<dbReference type="Pfam" id="PF13181">
    <property type="entry name" value="TPR_8"/>
    <property type="match status" value="2"/>
</dbReference>
<dbReference type="SUPFAM" id="SSF48452">
    <property type="entry name" value="TPR-like"/>
    <property type="match status" value="1"/>
</dbReference>
<dbReference type="InterPro" id="IPR019734">
    <property type="entry name" value="TPR_rpt"/>
</dbReference>
<sequence>MKGKGGWIAVSAHVVTKEQLKHSLDDWYRSMLHKQVLKATNLKREVDEQINIFKTKESTELQDSNLLLYYYLLDFRYKLLTNSTCISLDELETLNKKSIDNGLSYYYHFYKGIHNTMLANYMEASEHFGKAEQLLMHVPDEIEKAEFNYKLGVLYYHIHQPLLTIKHALKAKELYEKRSSYELNQLECDVTLGLASITLNQFEQAEEYFIKSLESAKKQNHENLVMLIRYNLGFLYAKQNLSETAIRYLTDVYNNEKPYHKTLFLLAQEHYKINQIEKAKTFLEEGIKIADTEYIHHFRIIQALYDVEYKQNLESVIIAGISYFETQQLYGFIEEYAGYLAKRFYNEENFEKASKYFNTAYEARQTLKQRSALK</sequence>